<protein>
    <submittedName>
        <fullName evidence="7">MBL fold metallo-hydrolase</fullName>
    </submittedName>
</protein>
<evidence type="ECO:0000259" key="6">
    <source>
        <dbReference type="SMART" id="SM00849"/>
    </source>
</evidence>
<evidence type="ECO:0000256" key="1">
    <source>
        <dbReference type="ARBA" id="ARBA00007749"/>
    </source>
</evidence>
<gene>
    <name evidence="7" type="ORF">BK658_26570</name>
</gene>
<dbReference type="Proteomes" id="UP000284684">
    <property type="component" value="Unassembled WGS sequence"/>
</dbReference>
<evidence type="ECO:0000256" key="3">
    <source>
        <dbReference type="ARBA" id="ARBA00022801"/>
    </source>
</evidence>
<dbReference type="SMART" id="SM00849">
    <property type="entry name" value="Lactamase_B"/>
    <property type="match status" value="1"/>
</dbReference>
<organism evidence="7 8">
    <name type="scientific">Pseudomonas brassicacearum</name>
    <dbReference type="NCBI Taxonomy" id="930166"/>
    <lineage>
        <taxon>Bacteria</taxon>
        <taxon>Pseudomonadati</taxon>
        <taxon>Pseudomonadota</taxon>
        <taxon>Gammaproteobacteria</taxon>
        <taxon>Pseudomonadales</taxon>
        <taxon>Pseudomonadaceae</taxon>
        <taxon>Pseudomonas</taxon>
    </lineage>
</organism>
<dbReference type="EMBL" id="MOBI01000033">
    <property type="protein sequence ID" value="ROM90339.1"/>
    <property type="molecule type" value="Genomic_DNA"/>
</dbReference>
<dbReference type="PANTHER" id="PTHR42978">
    <property type="entry name" value="QUORUM-QUENCHING LACTONASE YTNP-RELATED-RELATED"/>
    <property type="match status" value="1"/>
</dbReference>
<dbReference type="InterPro" id="IPR051013">
    <property type="entry name" value="MBL_superfamily_lactonases"/>
</dbReference>
<dbReference type="GO" id="GO:0016787">
    <property type="term" value="F:hydrolase activity"/>
    <property type="evidence" value="ECO:0007669"/>
    <property type="project" value="UniProtKB-KW"/>
</dbReference>
<dbReference type="InterPro" id="IPR036866">
    <property type="entry name" value="RibonucZ/Hydroxyglut_hydro"/>
</dbReference>
<dbReference type="CDD" id="cd07720">
    <property type="entry name" value="OPHC2-like_MBL-fold"/>
    <property type="match status" value="1"/>
</dbReference>
<reference evidence="7 8" key="1">
    <citation type="submission" date="2016-10" db="EMBL/GenBank/DDBJ databases">
        <title>Comparative genome analysis of multiple Pseudomonas spp. focuses on biocontrol and plant growth promoting traits.</title>
        <authorList>
            <person name="Tao X.-Y."/>
            <person name="Taylor C.G."/>
        </authorList>
    </citation>
    <scope>NUCLEOTIDE SEQUENCE [LARGE SCALE GENOMIC DNA]</scope>
    <source>
        <strain evidence="7 8">37D10</strain>
    </source>
</reference>
<proteinExistence type="inferred from homology"/>
<accession>A0A423GJM6</accession>
<keyword evidence="4" id="KW-0862">Zinc</keyword>
<comment type="similarity">
    <text evidence="1">Belongs to the metallo-beta-lactamase superfamily.</text>
</comment>
<feature type="chain" id="PRO_5019346303" evidence="5">
    <location>
        <begin position="26"/>
        <end position="331"/>
    </location>
</feature>
<dbReference type="PANTHER" id="PTHR42978:SF6">
    <property type="entry name" value="QUORUM-QUENCHING LACTONASE YTNP-RELATED"/>
    <property type="match status" value="1"/>
</dbReference>
<evidence type="ECO:0000313" key="7">
    <source>
        <dbReference type="EMBL" id="ROM90339.1"/>
    </source>
</evidence>
<evidence type="ECO:0000256" key="4">
    <source>
        <dbReference type="ARBA" id="ARBA00022833"/>
    </source>
</evidence>
<dbReference type="RefSeq" id="WP_123585093.1">
    <property type="nucleotide sequence ID" value="NZ_MOBI01000033.1"/>
</dbReference>
<feature type="domain" description="Metallo-beta-lactamase" evidence="6">
    <location>
        <begin position="88"/>
        <end position="295"/>
    </location>
</feature>
<dbReference type="AlphaFoldDB" id="A0A423GJM6"/>
<keyword evidence="2" id="KW-0479">Metal-binding</keyword>
<evidence type="ECO:0000313" key="8">
    <source>
        <dbReference type="Proteomes" id="UP000284684"/>
    </source>
</evidence>
<evidence type="ECO:0000256" key="5">
    <source>
        <dbReference type="SAM" id="SignalP"/>
    </source>
</evidence>
<dbReference type="GO" id="GO:0046872">
    <property type="term" value="F:metal ion binding"/>
    <property type="evidence" value="ECO:0007669"/>
    <property type="project" value="UniProtKB-KW"/>
</dbReference>
<dbReference type="SUPFAM" id="SSF56281">
    <property type="entry name" value="Metallo-hydrolase/oxidoreductase"/>
    <property type="match status" value="1"/>
</dbReference>
<feature type="signal peptide" evidence="5">
    <location>
        <begin position="1"/>
        <end position="25"/>
    </location>
</feature>
<dbReference type="InterPro" id="IPR001279">
    <property type="entry name" value="Metallo-B-lactamas"/>
</dbReference>
<comment type="caution">
    <text evidence="7">The sequence shown here is derived from an EMBL/GenBank/DDBJ whole genome shotgun (WGS) entry which is preliminary data.</text>
</comment>
<dbReference type="Gene3D" id="3.60.15.10">
    <property type="entry name" value="Ribonuclease Z/Hydroxyacylglutathione hydrolase-like"/>
    <property type="match status" value="1"/>
</dbReference>
<evidence type="ECO:0000256" key="2">
    <source>
        <dbReference type="ARBA" id="ARBA00022723"/>
    </source>
</evidence>
<dbReference type="Pfam" id="PF00753">
    <property type="entry name" value="Lactamase_B"/>
    <property type="match status" value="1"/>
</dbReference>
<name>A0A423GJM6_9PSED</name>
<keyword evidence="3 7" id="KW-0378">Hydrolase</keyword>
<keyword evidence="5" id="KW-0732">Signal</keyword>
<sequence length="331" mass="35648">MKHSLKCTLSGFGLALALTSAGALAQAPTQMATQVPGYYRLAVGDYEVTALFDGYNDLSPNLLNGLTQSQIRALLARRSIETPGVQTAFNAFLINTGKQLILVDTGAGQCIGATAGMLAANMKASGYQPEQVDTILLTHLHLDHVCGLVDDKQQPVFANATVYAAKAEADYWLDPQAMAKAPAGAKEFFRIAQDSTAPYVAAGRFKTFDAGQSPVPGIVDAELEAGHTPGSTTYRFTSQGQSILFMGDLVHNLAVQFEHPEVSIRFDVDSQQAIKSRDKVFTDAATSKIWVTAAHLPFPGVGHITAVDRRFQWVPIEYGPYKRAAKVPMIE</sequence>